<keyword evidence="1" id="KW-1133">Transmembrane helix</keyword>
<feature type="transmembrane region" description="Helical" evidence="1">
    <location>
        <begin position="317"/>
        <end position="335"/>
    </location>
</feature>
<dbReference type="GO" id="GO:0016747">
    <property type="term" value="F:acyltransferase activity, transferring groups other than amino-acyl groups"/>
    <property type="evidence" value="ECO:0007669"/>
    <property type="project" value="InterPro"/>
</dbReference>
<feature type="transmembrane region" description="Helical" evidence="1">
    <location>
        <begin position="258"/>
        <end position="279"/>
    </location>
</feature>
<dbReference type="GO" id="GO:0016020">
    <property type="term" value="C:membrane"/>
    <property type="evidence" value="ECO:0007669"/>
    <property type="project" value="TreeGrafter"/>
</dbReference>
<dbReference type="RefSeq" id="WP_190886566.1">
    <property type="nucleotide sequence ID" value="NZ_JACWZY010000005.1"/>
</dbReference>
<dbReference type="AlphaFoldDB" id="A0A926XVV5"/>
<dbReference type="PANTHER" id="PTHR23028">
    <property type="entry name" value="ACETYLTRANSFERASE"/>
    <property type="match status" value="1"/>
</dbReference>
<keyword evidence="4" id="KW-1185">Reference proteome</keyword>
<name>A0A926XVV5_9BACT</name>
<evidence type="ECO:0000313" key="4">
    <source>
        <dbReference type="Proteomes" id="UP000598820"/>
    </source>
</evidence>
<feature type="transmembrane region" description="Helical" evidence="1">
    <location>
        <begin position="160"/>
        <end position="180"/>
    </location>
</feature>
<dbReference type="PANTHER" id="PTHR23028:SF53">
    <property type="entry name" value="ACYL_TRANSF_3 DOMAIN-CONTAINING PROTEIN"/>
    <property type="match status" value="1"/>
</dbReference>
<evidence type="ECO:0000256" key="1">
    <source>
        <dbReference type="SAM" id="Phobius"/>
    </source>
</evidence>
<protein>
    <submittedName>
        <fullName evidence="3">Acyltransferase</fullName>
    </submittedName>
</protein>
<comment type="caution">
    <text evidence="3">The sequence shown here is derived from an EMBL/GenBank/DDBJ whole genome shotgun (WGS) entry which is preliminary data.</text>
</comment>
<sequence>MESKLLSEVNSNRNNNFNLLRLIAACAVIFCHAQPAAGKSITAINYYSGFVAVDVFFITSGFLVTGSLLKRNNINFFIVSRFLRIFPGLFVCLLFSVFIIGALFTTLPLKAYLTNLQISTYLYHNLNLFSTTECSLPGVFENNHFKSCVNVSLWTLPWEIKMYIGLLILGAFRLFINALFSLRIIKVIIITIFIFSVSLTIYRYFKTNNFDNPSRFTAMFSSGALFYIYRDRIILSQSLFICLLLLLIAFLFKKDWLLIPYALSICYLVIYLAFIPKGFIRKFNKLPDYSYGVYIYGFPVQQSIAALYTTISLKEMIIYSFIITVLLASLSWHFIEKPALSLKKYFHSPRFIQNLETKPV</sequence>
<reference evidence="3" key="1">
    <citation type="submission" date="2020-09" db="EMBL/GenBank/DDBJ databases">
        <authorList>
            <person name="Kim M.K."/>
        </authorList>
    </citation>
    <scope>NUCLEOTIDE SEQUENCE</scope>
    <source>
        <strain evidence="3">BT702</strain>
    </source>
</reference>
<feature type="transmembrane region" description="Helical" evidence="1">
    <location>
        <begin position="291"/>
        <end position="311"/>
    </location>
</feature>
<evidence type="ECO:0000259" key="2">
    <source>
        <dbReference type="Pfam" id="PF01757"/>
    </source>
</evidence>
<keyword evidence="1" id="KW-0472">Membrane</keyword>
<keyword evidence="3" id="KW-0012">Acyltransferase</keyword>
<feature type="transmembrane region" description="Helical" evidence="1">
    <location>
        <begin position="234"/>
        <end position="252"/>
    </location>
</feature>
<dbReference type="Pfam" id="PF01757">
    <property type="entry name" value="Acyl_transf_3"/>
    <property type="match status" value="1"/>
</dbReference>
<feature type="transmembrane region" description="Helical" evidence="1">
    <location>
        <begin position="48"/>
        <end position="69"/>
    </location>
</feature>
<accession>A0A926XVV5</accession>
<dbReference type="InterPro" id="IPR050879">
    <property type="entry name" value="Acyltransferase_3"/>
</dbReference>
<dbReference type="Proteomes" id="UP000598820">
    <property type="component" value="Unassembled WGS sequence"/>
</dbReference>
<keyword evidence="3" id="KW-0808">Transferase</keyword>
<gene>
    <name evidence="3" type="ORF">IC229_08690</name>
</gene>
<proteinExistence type="predicted"/>
<evidence type="ECO:0000313" key="3">
    <source>
        <dbReference type="EMBL" id="MBD2700711.1"/>
    </source>
</evidence>
<dbReference type="InterPro" id="IPR002656">
    <property type="entry name" value="Acyl_transf_3_dom"/>
</dbReference>
<dbReference type="EMBL" id="JACWZY010000005">
    <property type="protein sequence ID" value="MBD2700711.1"/>
    <property type="molecule type" value="Genomic_DNA"/>
</dbReference>
<organism evidence="3 4">
    <name type="scientific">Spirosoma profusum</name>
    <dbReference type="NCBI Taxonomy" id="2771354"/>
    <lineage>
        <taxon>Bacteria</taxon>
        <taxon>Pseudomonadati</taxon>
        <taxon>Bacteroidota</taxon>
        <taxon>Cytophagia</taxon>
        <taxon>Cytophagales</taxon>
        <taxon>Cytophagaceae</taxon>
        <taxon>Spirosoma</taxon>
    </lineage>
</organism>
<dbReference type="GO" id="GO:0009103">
    <property type="term" value="P:lipopolysaccharide biosynthetic process"/>
    <property type="evidence" value="ECO:0007669"/>
    <property type="project" value="TreeGrafter"/>
</dbReference>
<feature type="domain" description="Acyltransferase 3" evidence="2">
    <location>
        <begin position="15"/>
        <end position="332"/>
    </location>
</feature>
<feature type="transmembrane region" description="Helical" evidence="1">
    <location>
        <begin position="187"/>
        <end position="205"/>
    </location>
</feature>
<feature type="transmembrane region" description="Helical" evidence="1">
    <location>
        <begin position="81"/>
        <end position="104"/>
    </location>
</feature>
<keyword evidence="1" id="KW-0812">Transmembrane</keyword>